<dbReference type="Proteomes" id="UP000034982">
    <property type="component" value="Unassembled WGS sequence"/>
</dbReference>
<evidence type="ECO:0000313" key="2">
    <source>
        <dbReference type="Proteomes" id="UP000034982"/>
    </source>
</evidence>
<name>W2CIK2_9BACT</name>
<dbReference type="PATRIC" id="fig|1411022.3.peg.1172"/>
<comment type="caution">
    <text evidence="1">The sequence shown here is derived from an EMBL/GenBank/DDBJ whole genome shotgun (WGS) entry which is preliminary data.</text>
</comment>
<evidence type="ECO:0008006" key="3">
    <source>
        <dbReference type="Google" id="ProtNLM"/>
    </source>
</evidence>
<gene>
    <name evidence="1" type="ORF">T230_10280</name>
</gene>
<dbReference type="AlphaFoldDB" id="W2CIK2"/>
<proteinExistence type="predicted"/>
<organism evidence="1 2">
    <name type="scientific">Tannerella sp. oral taxon BU063 isolate Cell 1/3</name>
    <dbReference type="NCBI Taxonomy" id="1411022"/>
    <lineage>
        <taxon>Bacteria</taxon>
        <taxon>Pseudomonadati</taxon>
        <taxon>Bacteroidota</taxon>
        <taxon>Bacteroidia</taxon>
        <taxon>Bacteroidales</taxon>
        <taxon>Tannerellaceae</taxon>
        <taxon>Tannerella</taxon>
    </lineage>
</organism>
<evidence type="ECO:0000313" key="1">
    <source>
        <dbReference type="EMBL" id="ETK06858.1"/>
    </source>
</evidence>
<accession>W2CIK2</accession>
<dbReference type="EMBL" id="AYYE01001125">
    <property type="protein sequence ID" value="ETK06858.1"/>
    <property type="molecule type" value="Genomic_DNA"/>
</dbReference>
<dbReference type="PROSITE" id="PS51257">
    <property type="entry name" value="PROKAR_LIPOPROTEIN"/>
    <property type="match status" value="1"/>
</dbReference>
<sequence>MKKLLLLLLPILMQACTKEEKCVDISNGMSIWVSDELGNDLLDPSSASPKAVDTSKLNLYYVMNGKEVLFYRPYLDYPKGLSVYPPGGNHTRYQLDVGVNIESEERITTSILKWEDGHRDVFKAEIYRNGSIVHLHKVWVNDSLIWDPTNKIGGGEPIYKVTR</sequence>
<reference evidence="1 2" key="1">
    <citation type="submission" date="2013-11" db="EMBL/GenBank/DDBJ databases">
        <title>Single cell genomics of uncultured Tannerella BU063 (oral taxon 286).</title>
        <authorList>
            <person name="Beall C.J."/>
            <person name="Campbell A.G."/>
            <person name="Griffen A.L."/>
            <person name="Podar M."/>
            <person name="Leys E.J."/>
        </authorList>
    </citation>
    <scope>NUCLEOTIDE SEQUENCE [LARGE SCALE GENOMIC DNA]</scope>
    <source>
        <strain evidence="1">Cell 1/3</strain>
    </source>
</reference>
<protein>
    <recommendedName>
        <fullName evidence="3">Lipoprotein</fullName>
    </recommendedName>
</protein>